<dbReference type="Pfam" id="PF01370">
    <property type="entry name" value="Epimerase"/>
    <property type="match status" value="1"/>
</dbReference>
<dbReference type="EMBL" id="UINC01005420">
    <property type="protein sequence ID" value="SVA21216.1"/>
    <property type="molecule type" value="Genomic_DNA"/>
</dbReference>
<organism evidence="3">
    <name type="scientific">marine metagenome</name>
    <dbReference type="NCBI Taxonomy" id="408172"/>
    <lineage>
        <taxon>unclassified sequences</taxon>
        <taxon>metagenomes</taxon>
        <taxon>ecological metagenomes</taxon>
    </lineage>
</organism>
<sequence>MRVAKPELKNKKILITGGLGFIGSNLAHKCVELGAQVTIFDYLDPRSGGNIYNVEGIRDSIKIAFHDILNFDQISEFVTDKDIIFNCASSTSHALSMREPWIDLDINSKGVINLLEAVRRFNPQARLVHIGTSTQLGKLRYQPSDENHPEFPRDIYSANKSVSEKYVLIYCRAYNLRGTVVRLSNVFGPRASIHSSEFTFNNFFIGLALQNKNITVFGQGTQMRNVTYIDDAVSSLILASQTDKTESEVLFAVSDEHLSIAEIAKLTVEHIGSGRVTFVDWPLGRKNIDIGDAIISNKKIKKLLDWAPQFDIRTGLDLTKNYYQPCLEKYFP</sequence>
<evidence type="ECO:0000313" key="3">
    <source>
        <dbReference type="EMBL" id="SVA21216.1"/>
    </source>
</evidence>
<dbReference type="AlphaFoldDB" id="A0A381TYW7"/>
<dbReference type="PANTHER" id="PTHR43000">
    <property type="entry name" value="DTDP-D-GLUCOSE 4,6-DEHYDRATASE-RELATED"/>
    <property type="match status" value="1"/>
</dbReference>
<dbReference type="SUPFAM" id="SSF51735">
    <property type="entry name" value="NAD(P)-binding Rossmann-fold domains"/>
    <property type="match status" value="1"/>
</dbReference>
<evidence type="ECO:0000256" key="1">
    <source>
        <dbReference type="ARBA" id="ARBA00007637"/>
    </source>
</evidence>
<comment type="similarity">
    <text evidence="1">Belongs to the NAD(P)-dependent epimerase/dehydratase family.</text>
</comment>
<feature type="domain" description="NAD-dependent epimerase/dehydratase" evidence="2">
    <location>
        <begin position="13"/>
        <end position="243"/>
    </location>
</feature>
<reference evidence="3" key="1">
    <citation type="submission" date="2018-05" db="EMBL/GenBank/DDBJ databases">
        <authorList>
            <person name="Lanie J.A."/>
            <person name="Ng W.-L."/>
            <person name="Kazmierczak K.M."/>
            <person name="Andrzejewski T.M."/>
            <person name="Davidsen T.M."/>
            <person name="Wayne K.J."/>
            <person name="Tettelin H."/>
            <person name="Glass J.I."/>
            <person name="Rusch D."/>
            <person name="Podicherti R."/>
            <person name="Tsui H.-C.T."/>
            <person name="Winkler M.E."/>
        </authorList>
    </citation>
    <scope>NUCLEOTIDE SEQUENCE</scope>
</reference>
<accession>A0A381TYW7</accession>
<gene>
    <name evidence="3" type="ORF">METZ01_LOCUS74070</name>
</gene>
<proteinExistence type="inferred from homology"/>
<evidence type="ECO:0000259" key="2">
    <source>
        <dbReference type="Pfam" id="PF01370"/>
    </source>
</evidence>
<protein>
    <recommendedName>
        <fullName evidence="2">NAD-dependent epimerase/dehydratase domain-containing protein</fullName>
    </recommendedName>
</protein>
<dbReference type="InterPro" id="IPR001509">
    <property type="entry name" value="Epimerase_deHydtase"/>
</dbReference>
<name>A0A381TYW7_9ZZZZ</name>
<dbReference type="InterPro" id="IPR036291">
    <property type="entry name" value="NAD(P)-bd_dom_sf"/>
</dbReference>
<dbReference type="Gene3D" id="3.40.50.720">
    <property type="entry name" value="NAD(P)-binding Rossmann-like Domain"/>
    <property type="match status" value="1"/>
</dbReference>